<dbReference type="Pfam" id="PF05231">
    <property type="entry name" value="MASE1"/>
    <property type="match status" value="1"/>
</dbReference>
<dbReference type="Gene3D" id="1.20.5.1930">
    <property type="match status" value="1"/>
</dbReference>
<dbReference type="NCBIfam" id="NF008649">
    <property type="entry name" value="PRK11644.1"/>
    <property type="match status" value="1"/>
</dbReference>
<evidence type="ECO:0000259" key="10">
    <source>
        <dbReference type="PROSITE" id="PS50109"/>
    </source>
</evidence>
<dbReference type="InterPro" id="IPR003594">
    <property type="entry name" value="HATPase_dom"/>
</dbReference>
<comment type="caution">
    <text evidence="11">The sequence shown here is derived from an EMBL/GenBank/DDBJ whole genome shotgun (WGS) entry which is preliminary data.</text>
</comment>
<dbReference type="InterPro" id="IPR036890">
    <property type="entry name" value="HATPase_C_sf"/>
</dbReference>
<dbReference type="InterPro" id="IPR011712">
    <property type="entry name" value="Sig_transdc_His_kin_sub3_dim/P"/>
</dbReference>
<keyword evidence="2" id="KW-1003">Cell membrane</keyword>
<dbReference type="Proteomes" id="UP000188820">
    <property type="component" value="Unassembled WGS sequence"/>
</dbReference>
<evidence type="ECO:0000256" key="8">
    <source>
        <dbReference type="ARBA" id="ARBA00023136"/>
    </source>
</evidence>
<gene>
    <name evidence="11" type="ORF">BKG89_02250</name>
</gene>
<evidence type="ECO:0000256" key="7">
    <source>
        <dbReference type="ARBA" id="ARBA00023012"/>
    </source>
</evidence>
<dbReference type="SUPFAM" id="SSF55874">
    <property type="entry name" value="ATPase domain of HSP90 chaperone/DNA topoisomerase II/histidine kinase"/>
    <property type="match status" value="1"/>
</dbReference>
<dbReference type="CDD" id="cd16917">
    <property type="entry name" value="HATPase_UhpB-NarQ-NarX-like"/>
    <property type="match status" value="1"/>
</dbReference>
<dbReference type="Pfam" id="PF02518">
    <property type="entry name" value="HATPase_c"/>
    <property type="match status" value="1"/>
</dbReference>
<comment type="subcellular location">
    <subcellularLocation>
        <location evidence="1">Cell membrane</location>
        <topology evidence="1">Multi-pass membrane protein</topology>
    </subcellularLocation>
</comment>
<feature type="transmembrane region" description="Helical" evidence="9">
    <location>
        <begin position="31"/>
        <end position="49"/>
    </location>
</feature>
<feature type="transmembrane region" description="Helical" evidence="9">
    <location>
        <begin position="132"/>
        <end position="152"/>
    </location>
</feature>
<feature type="transmembrane region" description="Helical" evidence="9">
    <location>
        <begin position="108"/>
        <end position="126"/>
    </location>
</feature>
<feature type="transmembrane region" description="Helical" evidence="9">
    <location>
        <begin position="7"/>
        <end position="25"/>
    </location>
</feature>
<keyword evidence="6 9" id="KW-1133">Transmembrane helix</keyword>
<organism evidence="11 12">
    <name type="scientific">Rodentibacter caecimuris</name>
    <dbReference type="NCBI Taxonomy" id="1796644"/>
    <lineage>
        <taxon>Bacteria</taxon>
        <taxon>Pseudomonadati</taxon>
        <taxon>Pseudomonadota</taxon>
        <taxon>Gammaproteobacteria</taxon>
        <taxon>Pasteurellales</taxon>
        <taxon>Pasteurellaceae</taxon>
        <taxon>Rodentibacter</taxon>
    </lineage>
</organism>
<evidence type="ECO:0000256" key="9">
    <source>
        <dbReference type="SAM" id="Phobius"/>
    </source>
</evidence>
<evidence type="ECO:0000256" key="5">
    <source>
        <dbReference type="ARBA" id="ARBA00022777"/>
    </source>
</evidence>
<sequence length="494" mass="57003">MKHLFIGIYTWFLITCSYFCLWIISDYLLSDPILAFLFLPFSFRIGVLIHTPRKYWSIIYIAEFTIFLLLSFSLSNLNYLLLFILSAVSFPIVYWLYPFYKGEQWKKLLSQIFLISLMSMVNAFLVGGVLTYFAFLIGLTGGLLILPACYLLNDFLFNTKWLPLTANLVNKPIVLRTKHIFVYIIIFLVNIFIQIFFPDEFYRFTLFCLAVPIIWLAFQYGWQGAFLGILLNSITLIASIHHFSNIELTDLFLSISAQTVTGIFLGLGIQRQRDLNQSLSIELKRNKDLTFQLINTEESIRKEISRELHDEIGQNITAIRTQAGILKRLEANPNNESIATIIEKLSLNIYDTTKGLLNRIRPRLLDDLDLQQALENLLVELNFKAQGINTTLNLRNDRNIKLENIIEITIYRVCQECLNNIIKYANATQVNIQIDIDEQVEMIIQDNGIGFSVESISSGFGLRGIKERVCILLGTFEIYSDHHGTIIKVWLPRN</sequence>
<dbReference type="PROSITE" id="PS50109">
    <property type="entry name" value="HIS_KIN"/>
    <property type="match status" value="1"/>
</dbReference>
<evidence type="ECO:0000256" key="6">
    <source>
        <dbReference type="ARBA" id="ARBA00022989"/>
    </source>
</evidence>
<feature type="transmembrane region" description="Helical" evidence="9">
    <location>
        <begin position="79"/>
        <end position="96"/>
    </location>
</feature>
<keyword evidence="3" id="KW-0808">Transferase</keyword>
<evidence type="ECO:0000256" key="2">
    <source>
        <dbReference type="ARBA" id="ARBA00022475"/>
    </source>
</evidence>
<dbReference type="InterPro" id="IPR050482">
    <property type="entry name" value="Sensor_HK_TwoCompSys"/>
</dbReference>
<keyword evidence="4 9" id="KW-0812">Transmembrane</keyword>
<dbReference type="Pfam" id="PF07730">
    <property type="entry name" value="HisKA_3"/>
    <property type="match status" value="1"/>
</dbReference>
<keyword evidence="7" id="KW-0902">Two-component regulatory system</keyword>
<dbReference type="RefSeq" id="WP_077462570.1">
    <property type="nucleotide sequence ID" value="NZ_MLAA01000006.1"/>
</dbReference>
<keyword evidence="12" id="KW-1185">Reference proteome</keyword>
<feature type="transmembrane region" description="Helical" evidence="9">
    <location>
        <begin position="56"/>
        <end position="73"/>
    </location>
</feature>
<reference evidence="11 12" key="1">
    <citation type="submission" date="2016-10" db="EMBL/GenBank/DDBJ databases">
        <title>Rodentibacter gen. nov. and new species.</title>
        <authorList>
            <person name="Christensen H."/>
        </authorList>
    </citation>
    <scope>NUCLEOTIDE SEQUENCE [LARGE SCALE GENOMIC DNA]</scope>
    <source>
        <strain evidence="11 12">1998236014</strain>
    </source>
</reference>
<name>A0ABX3KZJ2_9PAST</name>
<proteinExistence type="predicted"/>
<feature type="domain" description="Histidine kinase" evidence="10">
    <location>
        <begin position="307"/>
        <end position="494"/>
    </location>
</feature>
<feature type="transmembrane region" description="Helical" evidence="9">
    <location>
        <begin position="225"/>
        <end position="245"/>
    </location>
</feature>
<feature type="transmembrane region" description="Helical" evidence="9">
    <location>
        <begin position="201"/>
        <end position="218"/>
    </location>
</feature>
<evidence type="ECO:0000256" key="4">
    <source>
        <dbReference type="ARBA" id="ARBA00022692"/>
    </source>
</evidence>
<feature type="transmembrane region" description="Helical" evidence="9">
    <location>
        <begin position="173"/>
        <end position="195"/>
    </location>
</feature>
<dbReference type="GO" id="GO:0016301">
    <property type="term" value="F:kinase activity"/>
    <property type="evidence" value="ECO:0007669"/>
    <property type="project" value="UniProtKB-KW"/>
</dbReference>
<evidence type="ECO:0000313" key="11">
    <source>
        <dbReference type="EMBL" id="OOF70860.1"/>
    </source>
</evidence>
<evidence type="ECO:0000313" key="12">
    <source>
        <dbReference type="Proteomes" id="UP000188820"/>
    </source>
</evidence>
<keyword evidence="8 9" id="KW-0472">Membrane</keyword>
<keyword evidence="5 11" id="KW-0418">Kinase</keyword>
<evidence type="ECO:0000256" key="1">
    <source>
        <dbReference type="ARBA" id="ARBA00004651"/>
    </source>
</evidence>
<dbReference type="InterPro" id="IPR005467">
    <property type="entry name" value="His_kinase_dom"/>
</dbReference>
<dbReference type="PANTHER" id="PTHR24421:SF58">
    <property type="entry name" value="SIGNAL TRANSDUCTION HISTIDINE-PROTEIN KINASE_PHOSPHATASE UHPB"/>
    <property type="match status" value="1"/>
</dbReference>
<dbReference type="InterPro" id="IPR007895">
    <property type="entry name" value="MASE1"/>
</dbReference>
<evidence type="ECO:0000256" key="3">
    <source>
        <dbReference type="ARBA" id="ARBA00022679"/>
    </source>
</evidence>
<dbReference type="SMART" id="SM00387">
    <property type="entry name" value="HATPase_c"/>
    <property type="match status" value="1"/>
</dbReference>
<dbReference type="EMBL" id="MLAA01000006">
    <property type="protein sequence ID" value="OOF70860.1"/>
    <property type="molecule type" value="Genomic_DNA"/>
</dbReference>
<protein>
    <submittedName>
        <fullName evidence="11">Two-component system sensor histidine kinase UhpB</fullName>
    </submittedName>
</protein>
<dbReference type="PANTHER" id="PTHR24421">
    <property type="entry name" value="NITRATE/NITRITE SENSOR PROTEIN NARX-RELATED"/>
    <property type="match status" value="1"/>
</dbReference>
<accession>A0ABX3KZJ2</accession>
<dbReference type="Gene3D" id="3.30.565.10">
    <property type="entry name" value="Histidine kinase-like ATPase, C-terminal domain"/>
    <property type="match status" value="1"/>
</dbReference>